<gene>
    <name evidence="1" type="ORF">CEQ21_20895</name>
</gene>
<name>A0A553SLP3_NIACI</name>
<evidence type="ECO:0000313" key="1">
    <source>
        <dbReference type="EMBL" id="TRZ37887.1"/>
    </source>
</evidence>
<accession>A0A553SLP3</accession>
<sequence length="108" mass="12595">MDIFSIKELSEVIRHVEIEGQGGIFTEETGKLPKDYPKEFLSRIVNYISDQVLIEKIDALTEDEALHMFVKSVYIVRIKHFESPNYLEENAIIEKVFEDYIMEPSALK</sequence>
<dbReference type="EMBL" id="RIBP01000004">
    <property type="protein sequence ID" value="TRZ37887.1"/>
    <property type="molecule type" value="Genomic_DNA"/>
</dbReference>
<comment type="caution">
    <text evidence="1">The sequence shown here is derived from an EMBL/GenBank/DDBJ whole genome shotgun (WGS) entry which is preliminary data.</text>
</comment>
<organism evidence="1 2">
    <name type="scientific">Niallia circulans</name>
    <name type="common">Bacillus circulans</name>
    <dbReference type="NCBI Taxonomy" id="1397"/>
    <lineage>
        <taxon>Bacteria</taxon>
        <taxon>Bacillati</taxon>
        <taxon>Bacillota</taxon>
        <taxon>Bacilli</taxon>
        <taxon>Bacillales</taxon>
        <taxon>Bacillaceae</taxon>
        <taxon>Niallia</taxon>
    </lineage>
</organism>
<reference evidence="2" key="1">
    <citation type="submission" date="2018-10" db="EMBL/GenBank/DDBJ databases">
        <title>FDA dAtabase for Regulatory Grade micrObial Sequences (FDA-ARGOS): Supporting development and validation of Infectious Disease Dx tests.</title>
        <authorList>
            <person name="Minogue T."/>
            <person name="Wolcott M."/>
            <person name="Wasieloski L."/>
            <person name="Aguilar W."/>
            <person name="Moore D."/>
            <person name="Tallon L."/>
            <person name="Sadzewicz L."/>
            <person name="Sengamalay N."/>
            <person name="Ott S."/>
            <person name="Godinez A."/>
            <person name="Nagaraj S."/>
            <person name="Vavikolanu K."/>
            <person name="Vyas G."/>
            <person name="Nadendla S."/>
            <person name="George J."/>
            <person name="Sichtig H."/>
        </authorList>
    </citation>
    <scope>NUCLEOTIDE SEQUENCE [LARGE SCALE GENOMIC DNA]</scope>
    <source>
        <strain evidence="2">FDAARGOS_343</strain>
    </source>
</reference>
<dbReference type="AlphaFoldDB" id="A0A553SLP3"/>
<dbReference type="Proteomes" id="UP000319837">
    <property type="component" value="Unassembled WGS sequence"/>
</dbReference>
<proteinExistence type="predicted"/>
<dbReference type="RefSeq" id="WP_185766168.1">
    <property type="nucleotide sequence ID" value="NZ_RIBP01000004.1"/>
</dbReference>
<protein>
    <submittedName>
        <fullName evidence="1">Uncharacterized protein</fullName>
    </submittedName>
</protein>
<evidence type="ECO:0000313" key="2">
    <source>
        <dbReference type="Proteomes" id="UP000319837"/>
    </source>
</evidence>